<name>A0A6J5L141_9CAUD</name>
<keyword evidence="2" id="KW-1133">Transmembrane helix</keyword>
<dbReference type="EMBL" id="LR796204">
    <property type="protein sequence ID" value="CAB4126956.1"/>
    <property type="molecule type" value="Genomic_DNA"/>
</dbReference>
<evidence type="ECO:0000256" key="2">
    <source>
        <dbReference type="SAM" id="Phobius"/>
    </source>
</evidence>
<keyword evidence="1" id="KW-0175">Coiled coil</keyword>
<keyword evidence="2" id="KW-0812">Transmembrane</keyword>
<keyword evidence="2" id="KW-0472">Membrane</keyword>
<sequence>MDLDTQHFINTVAGIIMAVLGWFARELWSAVKELQADLARLREELPKGYVAQDDYREDMRELKNMLARIFDKLDAKVDR</sequence>
<reference evidence="3" key="1">
    <citation type="submission" date="2020-04" db="EMBL/GenBank/DDBJ databases">
        <authorList>
            <person name="Chiriac C."/>
            <person name="Salcher M."/>
            <person name="Ghai R."/>
            <person name="Kavagutti S V."/>
        </authorList>
    </citation>
    <scope>NUCLEOTIDE SEQUENCE</scope>
</reference>
<organism evidence="3">
    <name type="scientific">uncultured Caudovirales phage</name>
    <dbReference type="NCBI Taxonomy" id="2100421"/>
    <lineage>
        <taxon>Viruses</taxon>
        <taxon>Duplodnaviria</taxon>
        <taxon>Heunggongvirae</taxon>
        <taxon>Uroviricota</taxon>
        <taxon>Caudoviricetes</taxon>
        <taxon>Peduoviridae</taxon>
        <taxon>Maltschvirus</taxon>
        <taxon>Maltschvirus maltsch</taxon>
    </lineage>
</organism>
<accession>A0A6J5L141</accession>
<dbReference type="EMBL" id="LR796269">
    <property type="protein sequence ID" value="CAB4132964.1"/>
    <property type="molecule type" value="Genomic_DNA"/>
</dbReference>
<evidence type="ECO:0000256" key="1">
    <source>
        <dbReference type="SAM" id="Coils"/>
    </source>
</evidence>
<gene>
    <name evidence="4" type="ORF">UFOVP254_22</name>
    <name evidence="3" type="ORF">UFOVP76_31</name>
</gene>
<evidence type="ECO:0000313" key="3">
    <source>
        <dbReference type="EMBL" id="CAB4126956.1"/>
    </source>
</evidence>
<protein>
    <submittedName>
        <fullName evidence="3">Uncharacterized protein</fullName>
    </submittedName>
</protein>
<evidence type="ECO:0000313" key="4">
    <source>
        <dbReference type="EMBL" id="CAB4132964.1"/>
    </source>
</evidence>
<feature type="transmembrane region" description="Helical" evidence="2">
    <location>
        <begin position="6"/>
        <end position="24"/>
    </location>
</feature>
<proteinExistence type="predicted"/>
<feature type="coiled-coil region" evidence="1">
    <location>
        <begin position="24"/>
        <end position="72"/>
    </location>
</feature>